<accession>A1CAL2</accession>
<dbReference type="KEGG" id="act:ACLA_012080"/>
<name>A1CAL2_ASPCL</name>
<gene>
    <name evidence="1" type="ORF">ACLA_012080</name>
</gene>
<protein>
    <submittedName>
        <fullName evidence="1">Uncharacterized protein</fullName>
    </submittedName>
</protein>
<dbReference type="AlphaFoldDB" id="A1CAL2"/>
<dbReference type="Gene3D" id="1.10.8.10">
    <property type="entry name" value="DNA helicase RuvA subunit, C-terminal domain"/>
    <property type="match status" value="1"/>
</dbReference>
<dbReference type="SUPFAM" id="SSF46934">
    <property type="entry name" value="UBA-like"/>
    <property type="match status" value="1"/>
</dbReference>
<dbReference type="STRING" id="344612.A1CAL2"/>
<dbReference type="HOGENOM" id="CLU_2867244_0_0_1"/>
<organism evidence="1 2">
    <name type="scientific">Aspergillus clavatus (strain ATCC 1007 / CBS 513.65 / DSM 816 / NCTC 3887 / NRRL 1 / QM 1276 / 107)</name>
    <dbReference type="NCBI Taxonomy" id="344612"/>
    <lineage>
        <taxon>Eukaryota</taxon>
        <taxon>Fungi</taxon>
        <taxon>Dikarya</taxon>
        <taxon>Ascomycota</taxon>
        <taxon>Pezizomycotina</taxon>
        <taxon>Eurotiomycetes</taxon>
        <taxon>Eurotiomycetidae</taxon>
        <taxon>Eurotiales</taxon>
        <taxon>Aspergillaceae</taxon>
        <taxon>Aspergillus</taxon>
        <taxon>Aspergillus subgen. Fumigati</taxon>
    </lineage>
</organism>
<dbReference type="EMBL" id="DS027049">
    <property type="protein sequence ID" value="EAW12780.1"/>
    <property type="molecule type" value="Genomic_DNA"/>
</dbReference>
<proteinExistence type="predicted"/>
<dbReference type="RefSeq" id="XP_001274206.1">
    <property type="nucleotide sequence ID" value="XM_001274205.1"/>
</dbReference>
<dbReference type="VEuPathDB" id="FungiDB:ACLA_012080"/>
<evidence type="ECO:0000313" key="2">
    <source>
        <dbReference type="Proteomes" id="UP000006701"/>
    </source>
</evidence>
<evidence type="ECO:0000313" key="1">
    <source>
        <dbReference type="EMBL" id="EAW12780.1"/>
    </source>
</evidence>
<dbReference type="Pfam" id="PF14555">
    <property type="entry name" value="UBA_4"/>
    <property type="match status" value="1"/>
</dbReference>
<dbReference type="OrthoDB" id="4489171at2759"/>
<reference evidence="1 2" key="1">
    <citation type="journal article" date="2008" name="PLoS Genet.">
        <title>Genomic islands in the pathogenic filamentous fungus Aspergillus fumigatus.</title>
        <authorList>
            <person name="Fedorova N.D."/>
            <person name="Khaldi N."/>
            <person name="Joardar V.S."/>
            <person name="Maiti R."/>
            <person name="Amedeo P."/>
            <person name="Anderson M.J."/>
            <person name="Crabtree J."/>
            <person name="Silva J.C."/>
            <person name="Badger J.H."/>
            <person name="Albarraq A."/>
            <person name="Angiuoli S."/>
            <person name="Bussey H."/>
            <person name="Bowyer P."/>
            <person name="Cotty P.J."/>
            <person name="Dyer P.S."/>
            <person name="Egan A."/>
            <person name="Galens K."/>
            <person name="Fraser-Liggett C.M."/>
            <person name="Haas B.J."/>
            <person name="Inman J.M."/>
            <person name="Kent R."/>
            <person name="Lemieux S."/>
            <person name="Malavazi I."/>
            <person name="Orvis J."/>
            <person name="Roemer T."/>
            <person name="Ronning C.M."/>
            <person name="Sundaram J.P."/>
            <person name="Sutton G."/>
            <person name="Turner G."/>
            <person name="Venter J.C."/>
            <person name="White O.R."/>
            <person name="Whitty B.R."/>
            <person name="Youngman P."/>
            <person name="Wolfe K.H."/>
            <person name="Goldman G.H."/>
            <person name="Wortman J.R."/>
            <person name="Jiang B."/>
            <person name="Denning D.W."/>
            <person name="Nierman W.C."/>
        </authorList>
    </citation>
    <scope>NUCLEOTIDE SEQUENCE [LARGE SCALE GENOMIC DNA]</scope>
    <source>
        <strain evidence="2">ATCC 1007 / CBS 513.65 / DSM 816 / NCTC 3887 / NRRL 1</strain>
    </source>
</reference>
<dbReference type="GeneID" id="4706609"/>
<sequence length="64" mass="7194">MAAEPSEEAIANFVSFTSTSREHALAFLKANDLNSNKAINAYFEDPTPPKIEVILQHSRDDHRH</sequence>
<dbReference type="InterPro" id="IPR009060">
    <property type="entry name" value="UBA-like_sf"/>
</dbReference>
<dbReference type="Proteomes" id="UP000006701">
    <property type="component" value="Unassembled WGS sequence"/>
</dbReference>
<keyword evidence="2" id="KW-1185">Reference proteome</keyword>